<dbReference type="AlphaFoldDB" id="A0A176TDR5"/>
<evidence type="ECO:0000313" key="4">
    <source>
        <dbReference type="Proteomes" id="UP000076923"/>
    </source>
</evidence>
<sequence length="135" mass="15647">MNSLSILLVDDDEIERMKFKKVCCDNNCTSIIVEAINGKEALSILNKAKYSFNIIILDLHMPEMNGLDFLRNLKSNDKFKNIPIIIMSNSKDDTELKKCYDYGVSGYFTKPVQYSKYSQKVKSVLNYWKENKLID</sequence>
<dbReference type="PANTHER" id="PTHR44520:SF2">
    <property type="entry name" value="RESPONSE REGULATOR RCP1"/>
    <property type="match status" value="1"/>
</dbReference>
<evidence type="ECO:0000256" key="1">
    <source>
        <dbReference type="PROSITE-ProRule" id="PRU00169"/>
    </source>
</evidence>
<keyword evidence="1" id="KW-0597">Phosphoprotein</keyword>
<feature type="domain" description="Response regulatory" evidence="2">
    <location>
        <begin position="5"/>
        <end position="125"/>
    </location>
</feature>
<dbReference type="Gene3D" id="3.40.50.2300">
    <property type="match status" value="1"/>
</dbReference>
<accession>A0A176TDR5</accession>
<dbReference type="EMBL" id="LVWE01000010">
    <property type="protein sequence ID" value="OAD45771.1"/>
    <property type="molecule type" value="Genomic_DNA"/>
</dbReference>
<dbReference type="InterPro" id="IPR052893">
    <property type="entry name" value="TCS_response_regulator"/>
</dbReference>
<dbReference type="STRING" id="1333662.LPB303_05650"/>
<dbReference type="PANTHER" id="PTHR44520">
    <property type="entry name" value="RESPONSE REGULATOR RCP1-RELATED"/>
    <property type="match status" value="1"/>
</dbReference>
<dbReference type="CDD" id="cd17557">
    <property type="entry name" value="REC_Rcp-like"/>
    <property type="match status" value="1"/>
</dbReference>
<dbReference type="Pfam" id="PF00072">
    <property type="entry name" value="Response_reg"/>
    <property type="match status" value="1"/>
</dbReference>
<dbReference type="InterPro" id="IPR011006">
    <property type="entry name" value="CheY-like_superfamily"/>
</dbReference>
<dbReference type="SMART" id="SM00448">
    <property type="entry name" value="REC"/>
    <property type="match status" value="1"/>
</dbReference>
<protein>
    <recommendedName>
        <fullName evidence="2">Response regulatory domain-containing protein</fullName>
    </recommendedName>
</protein>
<dbReference type="PROSITE" id="PS50110">
    <property type="entry name" value="RESPONSE_REGULATORY"/>
    <property type="match status" value="1"/>
</dbReference>
<dbReference type="InterPro" id="IPR001789">
    <property type="entry name" value="Sig_transdc_resp-reg_receiver"/>
</dbReference>
<organism evidence="3 4">
    <name type="scientific">Polaribacter atrinae</name>
    <dbReference type="NCBI Taxonomy" id="1333662"/>
    <lineage>
        <taxon>Bacteria</taxon>
        <taxon>Pseudomonadati</taxon>
        <taxon>Bacteroidota</taxon>
        <taxon>Flavobacteriia</taxon>
        <taxon>Flavobacteriales</taxon>
        <taxon>Flavobacteriaceae</taxon>
    </lineage>
</organism>
<reference evidence="3 4" key="1">
    <citation type="submission" date="2016-02" db="EMBL/GenBank/DDBJ databases">
        <title>Draft genome sequence of Polaribacter atrinae KACC17473.</title>
        <authorList>
            <person name="Shin S.-K."/>
            <person name="Yi H."/>
        </authorList>
    </citation>
    <scope>NUCLEOTIDE SEQUENCE [LARGE SCALE GENOMIC DNA]</scope>
    <source>
        <strain evidence="3 4">KACC 17473</strain>
    </source>
</reference>
<evidence type="ECO:0000259" key="2">
    <source>
        <dbReference type="PROSITE" id="PS50110"/>
    </source>
</evidence>
<dbReference type="Proteomes" id="UP000076923">
    <property type="component" value="Unassembled WGS sequence"/>
</dbReference>
<dbReference type="GO" id="GO:0000160">
    <property type="term" value="P:phosphorelay signal transduction system"/>
    <property type="evidence" value="ECO:0007669"/>
    <property type="project" value="InterPro"/>
</dbReference>
<feature type="modified residue" description="4-aspartylphosphate" evidence="1">
    <location>
        <position position="58"/>
    </location>
</feature>
<dbReference type="RefSeq" id="WP_068448730.1">
    <property type="nucleotide sequence ID" value="NZ_CP150660.1"/>
</dbReference>
<keyword evidence="4" id="KW-1185">Reference proteome</keyword>
<dbReference type="SUPFAM" id="SSF52172">
    <property type="entry name" value="CheY-like"/>
    <property type="match status" value="1"/>
</dbReference>
<comment type="caution">
    <text evidence="3">The sequence shown here is derived from an EMBL/GenBank/DDBJ whole genome shotgun (WGS) entry which is preliminary data.</text>
</comment>
<evidence type="ECO:0000313" key="3">
    <source>
        <dbReference type="EMBL" id="OAD45771.1"/>
    </source>
</evidence>
<name>A0A176TDR5_9FLAO</name>
<dbReference type="OrthoDB" id="7631574at2"/>
<proteinExistence type="predicted"/>
<gene>
    <name evidence="3" type="ORF">LPB303_05650</name>
</gene>